<gene>
    <name evidence="9" type="ORF">DASC09_021930</name>
</gene>
<dbReference type="GO" id="GO:0012505">
    <property type="term" value="C:endomembrane system"/>
    <property type="evidence" value="ECO:0007669"/>
    <property type="project" value="UniProtKB-SubCell"/>
</dbReference>
<evidence type="ECO:0000256" key="6">
    <source>
        <dbReference type="PIRNR" id="PIRNR002291"/>
    </source>
</evidence>
<dbReference type="InterPro" id="IPR011989">
    <property type="entry name" value="ARM-like"/>
</dbReference>
<comment type="similarity">
    <text evidence="2 6">Belongs to the adaptor complexes large subunit family.</text>
</comment>
<keyword evidence="5 6" id="KW-0472">Membrane</keyword>
<dbReference type="Pfam" id="PF01602">
    <property type="entry name" value="Adaptin_N"/>
    <property type="match status" value="1"/>
</dbReference>
<accession>A0AAV5QJB5</accession>
<keyword evidence="3 6" id="KW-0813">Transport</keyword>
<feature type="region of interest" description="Disordered" evidence="7">
    <location>
        <begin position="643"/>
        <end position="666"/>
    </location>
</feature>
<comment type="function">
    <text evidence="6">Adaptins are components of the adaptor complexes which link clathrin to receptors in coated vesicles. Clathrin-associated protein complexes are believed to interact with the cytoplasmic tails of membrane proteins, leading to their selection and concentration.</text>
</comment>
<protein>
    <recommendedName>
        <fullName evidence="6">AP complex subunit beta</fullName>
    </recommendedName>
</protein>
<comment type="subcellular location">
    <subcellularLocation>
        <location evidence="1">Endomembrane system</location>
    </subcellularLocation>
</comment>
<keyword evidence="10" id="KW-1185">Reference proteome</keyword>
<feature type="compositionally biased region" description="Low complexity" evidence="7">
    <location>
        <begin position="652"/>
        <end position="666"/>
    </location>
</feature>
<reference evidence="9 10" key="1">
    <citation type="journal article" date="2023" name="Elife">
        <title>Identification of key yeast species and microbe-microbe interactions impacting larval growth of Drosophila in the wild.</title>
        <authorList>
            <person name="Mure A."/>
            <person name="Sugiura Y."/>
            <person name="Maeda R."/>
            <person name="Honda K."/>
            <person name="Sakurai N."/>
            <person name="Takahashi Y."/>
            <person name="Watada M."/>
            <person name="Katoh T."/>
            <person name="Gotoh A."/>
            <person name="Gotoh Y."/>
            <person name="Taniguchi I."/>
            <person name="Nakamura K."/>
            <person name="Hayashi T."/>
            <person name="Katayama T."/>
            <person name="Uemura T."/>
            <person name="Hattori Y."/>
        </authorList>
    </citation>
    <scope>NUCLEOTIDE SEQUENCE [LARGE SCALE GENOMIC DNA]</scope>
    <source>
        <strain evidence="9 10">SC-9</strain>
    </source>
</reference>
<sequence length="753" mass="84839">MSVQRAIKSMFNGPKKGETFELKSALVSQYPNERKEGIKRVIKAMTVGKDVSALFPDVLKNIATRDLEQKKLVYLYLMNYAKTNPELCILAVNTFVQDTEDPNPLVRALAIRTMGCIRVNKMVDYMHIPLKRTLSDDNPYVRKTAAVCVAKLFDLNKEMCIEQGFLDHLKRLIDDSNPAVVSNAINALSEINQMDPTQDALKIDGALLKKILMALNECTEWGRITILTALADYHSTSSIEASHIIERVVPQLQHANPSVVLTSIKTILSHIDKLDGAQYNVTIKKLSAPLISLISSSPEIQFISLRNIRIILEKYPDLLSKELRIFYIKYNDPLYLKLEKVEIMVRLANMQNYKILLNELKEYSMEIDYEFVKRSVIAIGQVAIKLGETATAKAIEILIELINTRSEYVLNEVFMVLKDILRKFPNNSRFLGLIIPVIVSNYQQLDDSNAIASFIWLLGEYPKNFGVDLDSILPNYYQNDNLDNYFNNDDDYTIQLQLLITIVRINIIKQSSSSQNFLQKTLTICTEKSDNPDIRDRAFIYWRLLSSNNTTVINNIVQKPLPIIDSTIPKIPQYKVDELVSELGTLSSIYHEPASEFMDNYHKFHVSRTGNNIASKNIDELQQIAKNEIVNKAVKSETLLDFDDEPEYEDVNTTSANSETNTSSTTASANVLNELNDLFNFNASPVASQRQVSSDGKSNDDIMGLFSTGTAGVANGLQNLNLNSQSSLNNSVSTQSQPQPGSQKPSDDLLNLF</sequence>
<name>A0AAV5QJB5_9ASCO</name>
<dbReference type="GO" id="GO:0030117">
    <property type="term" value="C:membrane coat"/>
    <property type="evidence" value="ECO:0007669"/>
    <property type="project" value="InterPro"/>
</dbReference>
<organism evidence="9 10">
    <name type="scientific">Saccharomycopsis crataegensis</name>
    <dbReference type="NCBI Taxonomy" id="43959"/>
    <lineage>
        <taxon>Eukaryota</taxon>
        <taxon>Fungi</taxon>
        <taxon>Dikarya</taxon>
        <taxon>Ascomycota</taxon>
        <taxon>Saccharomycotina</taxon>
        <taxon>Saccharomycetes</taxon>
        <taxon>Saccharomycopsidaceae</taxon>
        <taxon>Saccharomycopsis</taxon>
    </lineage>
</organism>
<evidence type="ECO:0000256" key="1">
    <source>
        <dbReference type="ARBA" id="ARBA00004308"/>
    </source>
</evidence>
<proteinExistence type="inferred from homology"/>
<dbReference type="GeneID" id="90072847"/>
<dbReference type="InterPro" id="IPR002553">
    <property type="entry name" value="Clathrin/coatomer_adapt-like_N"/>
</dbReference>
<evidence type="ECO:0000256" key="5">
    <source>
        <dbReference type="ARBA" id="ARBA00023136"/>
    </source>
</evidence>
<evidence type="ECO:0000256" key="4">
    <source>
        <dbReference type="ARBA" id="ARBA00022927"/>
    </source>
</evidence>
<evidence type="ECO:0000256" key="3">
    <source>
        <dbReference type="ARBA" id="ARBA00022448"/>
    </source>
</evidence>
<feature type="domain" description="Clathrin/coatomer adaptor adaptin-like N-terminal" evidence="8">
    <location>
        <begin position="16"/>
        <end position="547"/>
    </location>
</feature>
<evidence type="ECO:0000259" key="8">
    <source>
        <dbReference type="Pfam" id="PF01602"/>
    </source>
</evidence>
<dbReference type="InterPro" id="IPR016024">
    <property type="entry name" value="ARM-type_fold"/>
</dbReference>
<dbReference type="EMBL" id="BTFZ01000004">
    <property type="protein sequence ID" value="GMM34868.1"/>
    <property type="molecule type" value="Genomic_DNA"/>
</dbReference>
<dbReference type="SUPFAM" id="SSF48371">
    <property type="entry name" value="ARM repeat"/>
    <property type="match status" value="1"/>
</dbReference>
<dbReference type="PANTHER" id="PTHR11134">
    <property type="entry name" value="ADAPTOR COMPLEX SUBUNIT BETA FAMILY MEMBER"/>
    <property type="match status" value="1"/>
</dbReference>
<dbReference type="AlphaFoldDB" id="A0AAV5QJB5"/>
<keyword evidence="4 6" id="KW-0653">Protein transport</keyword>
<comment type="caution">
    <text evidence="9">The sequence shown here is derived from an EMBL/GenBank/DDBJ whole genome shotgun (WGS) entry which is preliminary data.</text>
</comment>
<evidence type="ECO:0000313" key="10">
    <source>
        <dbReference type="Proteomes" id="UP001360560"/>
    </source>
</evidence>
<evidence type="ECO:0000256" key="7">
    <source>
        <dbReference type="SAM" id="MobiDB-lite"/>
    </source>
</evidence>
<dbReference type="Proteomes" id="UP001360560">
    <property type="component" value="Unassembled WGS sequence"/>
</dbReference>
<dbReference type="GO" id="GO:0006886">
    <property type="term" value="P:intracellular protein transport"/>
    <property type="evidence" value="ECO:0007669"/>
    <property type="project" value="InterPro"/>
</dbReference>
<dbReference type="Gene3D" id="1.25.10.10">
    <property type="entry name" value="Leucine-rich Repeat Variant"/>
    <property type="match status" value="1"/>
</dbReference>
<dbReference type="RefSeq" id="XP_064851868.1">
    <property type="nucleotide sequence ID" value="XM_064995796.1"/>
</dbReference>
<dbReference type="InterPro" id="IPR016342">
    <property type="entry name" value="AP_complex_bsu_1_2_4"/>
</dbReference>
<feature type="region of interest" description="Disordered" evidence="7">
    <location>
        <begin position="724"/>
        <end position="753"/>
    </location>
</feature>
<dbReference type="InterPro" id="IPR026739">
    <property type="entry name" value="AP_beta"/>
</dbReference>
<evidence type="ECO:0000313" key="9">
    <source>
        <dbReference type="EMBL" id="GMM34868.1"/>
    </source>
</evidence>
<dbReference type="GO" id="GO:0016192">
    <property type="term" value="P:vesicle-mediated transport"/>
    <property type="evidence" value="ECO:0007669"/>
    <property type="project" value="InterPro"/>
</dbReference>
<dbReference type="GO" id="GO:0030276">
    <property type="term" value="F:clathrin binding"/>
    <property type="evidence" value="ECO:0007669"/>
    <property type="project" value="InterPro"/>
</dbReference>
<feature type="compositionally biased region" description="Low complexity" evidence="7">
    <location>
        <begin position="724"/>
        <end position="744"/>
    </location>
</feature>
<evidence type="ECO:0000256" key="2">
    <source>
        <dbReference type="ARBA" id="ARBA00006613"/>
    </source>
</evidence>
<dbReference type="PIRSF" id="PIRSF002291">
    <property type="entry name" value="AP_complex_beta"/>
    <property type="match status" value="1"/>
</dbReference>